<feature type="compositionally biased region" description="Basic and acidic residues" evidence="2">
    <location>
        <begin position="123"/>
        <end position="138"/>
    </location>
</feature>
<keyword evidence="1" id="KW-0175">Coiled coil</keyword>
<feature type="compositionally biased region" description="Polar residues" evidence="2">
    <location>
        <begin position="1"/>
        <end position="11"/>
    </location>
</feature>
<feature type="region of interest" description="Disordered" evidence="2">
    <location>
        <begin position="549"/>
        <end position="595"/>
    </location>
</feature>
<feature type="compositionally biased region" description="Basic and acidic residues" evidence="2">
    <location>
        <begin position="171"/>
        <end position="210"/>
    </location>
</feature>
<comment type="caution">
    <text evidence="3">The sequence shown here is derived from an EMBL/GenBank/DDBJ whole genome shotgun (WGS) entry which is preliminary data.</text>
</comment>
<feature type="region of interest" description="Disordered" evidence="2">
    <location>
        <begin position="279"/>
        <end position="372"/>
    </location>
</feature>
<feature type="coiled-coil region" evidence="1">
    <location>
        <begin position="1522"/>
        <end position="1549"/>
    </location>
</feature>
<keyword evidence="4" id="KW-1185">Reference proteome</keyword>
<reference evidence="3 4" key="1">
    <citation type="submission" date="2022-05" db="EMBL/GenBank/DDBJ databases">
        <authorList>
            <consortium name="Genoscope - CEA"/>
            <person name="William W."/>
        </authorList>
    </citation>
    <scope>NUCLEOTIDE SEQUENCE [LARGE SCALE GENOMIC DNA]</scope>
</reference>
<feature type="compositionally biased region" description="Polar residues" evidence="2">
    <location>
        <begin position="317"/>
        <end position="339"/>
    </location>
</feature>
<feature type="coiled-coil region" evidence="1">
    <location>
        <begin position="962"/>
        <end position="1153"/>
    </location>
</feature>
<feature type="compositionally biased region" description="Basic and acidic residues" evidence="2">
    <location>
        <begin position="691"/>
        <end position="710"/>
    </location>
</feature>
<feature type="coiled-coil region" evidence="1">
    <location>
        <begin position="2235"/>
        <end position="2294"/>
    </location>
</feature>
<feature type="compositionally biased region" description="Polar residues" evidence="2">
    <location>
        <begin position="563"/>
        <end position="587"/>
    </location>
</feature>
<name>A0ABN8SEF2_9CNID</name>
<feature type="compositionally biased region" description="Acidic residues" evidence="2">
    <location>
        <begin position="296"/>
        <end position="306"/>
    </location>
</feature>
<evidence type="ECO:0000256" key="2">
    <source>
        <dbReference type="SAM" id="MobiDB-lite"/>
    </source>
</evidence>
<organism evidence="3 4">
    <name type="scientific">Porites evermanni</name>
    <dbReference type="NCBI Taxonomy" id="104178"/>
    <lineage>
        <taxon>Eukaryota</taxon>
        <taxon>Metazoa</taxon>
        <taxon>Cnidaria</taxon>
        <taxon>Anthozoa</taxon>
        <taxon>Hexacorallia</taxon>
        <taxon>Scleractinia</taxon>
        <taxon>Fungiina</taxon>
        <taxon>Poritidae</taxon>
        <taxon>Porites</taxon>
    </lineage>
</organism>
<protein>
    <submittedName>
        <fullName evidence="3">Uncharacterized protein</fullName>
    </submittedName>
</protein>
<feature type="coiled-coil region" evidence="1">
    <location>
        <begin position="1469"/>
        <end position="1496"/>
    </location>
</feature>
<feature type="coiled-coil region" evidence="1">
    <location>
        <begin position="1260"/>
        <end position="1342"/>
    </location>
</feature>
<feature type="coiled-coil region" evidence="1">
    <location>
        <begin position="1971"/>
        <end position="2016"/>
    </location>
</feature>
<gene>
    <name evidence="3" type="ORF">PEVE_00020120</name>
</gene>
<feature type="region of interest" description="Disordered" evidence="2">
    <location>
        <begin position="171"/>
        <end position="220"/>
    </location>
</feature>
<accession>A0ABN8SEF2</accession>
<feature type="region of interest" description="Disordered" evidence="2">
    <location>
        <begin position="1"/>
        <end position="144"/>
    </location>
</feature>
<proteinExistence type="predicted"/>
<feature type="compositionally biased region" description="Acidic residues" evidence="2">
    <location>
        <begin position="549"/>
        <end position="562"/>
    </location>
</feature>
<dbReference type="EMBL" id="CALNXI010002700">
    <property type="protein sequence ID" value="CAH3190081.1"/>
    <property type="molecule type" value="Genomic_DNA"/>
</dbReference>
<evidence type="ECO:0000256" key="1">
    <source>
        <dbReference type="SAM" id="Coils"/>
    </source>
</evidence>
<feature type="region of interest" description="Disordered" evidence="2">
    <location>
        <begin position="691"/>
        <end position="717"/>
    </location>
</feature>
<evidence type="ECO:0000313" key="4">
    <source>
        <dbReference type="Proteomes" id="UP001159427"/>
    </source>
</evidence>
<sequence>MASKNITSDSGISLFPEKQKTKIAVRVAQSSSDSEGSSDEGTARDSRSSRRTSRIPIQGLHQSSVSDVSEDGHEKTKPTVTDSGINLKQGQVKKLLVKESSTKTSKIAPFEGKRNKKPKIRLSPRETRASTLRKEAQIKKTASLDSKKNKKLKTTFLNNCDRGLVREFTDDELHEKGGREMDEEVEKTVSKEEKEAHHSPFKMDNEHSLSEDTPSFDASLLPLSPETAVVTEMPQISSHQDKLLVAEFNGVVEDDQVTCENNKYVRHDEEVGSMQLKEQLAVDRKEEEVENNYSDDSFEEGDDEEVSSSIEERTPTFEFNLSPPSINISECKDSNQSLGQEKIPRDNEDDTISDISDLENQPVSCEESTDIITRGSLRRQRSSWALFDDDPAGETECKAPRDEMVEDCEAIEYERQHYFGDAEMGSERKHFDDEELDRMDDEIFGLLRPSGQSSRVSIVFPGDDIVGSQKDTSSRKRRVRIAIEPEVFLVPFSSREFEEPFFEDTESTPEETEIESPWKNMSLVLFYEGSEERKDDGDDCIEEDIPEEICMDDPGSENEDNIGSESNGLVKQGSLSTNVEDTQTTPDVTEEGNGSVGADELMKGISAPTVQRHLDFKNDPQSKAFADDLDDLLDSAEEEIQAAIHCGKSNLAAKEYLHLPSEISGSKEEDLSHGIENPPVSIKGMVHLPDDEEKKDISMDEQDSLRRSEQEEIPEESISEEINLEEFDIGTQSFFITSTVVTSKDETFFNTTITDELKFDSKGLLKPVTEHKHHSENNSDDIKGNDQVQEKDICLESNSDTIPCQKTYATESIAFKVRLHNAEQKEFQTMKEGIETDIIQDDYVEQQIFKLLVRLRWLPLLLLFLTPGSVSGQNSRDNENASHYGFVKQEKGEHLIRDDSLYNVTDQAIDESSNTRKDCEVKKVKTTMSKVLKKSAYTRSKSFSFENERAGKKVAYSDDQYVNDLHAEIKALRKINDQLRFELNDKDEEKYTIVCMINSANIENEKLMEQLDSLESEMQTLRSEKENIELELNKSRDREIETSQGGCFLEELHQELKALTSYNKELEIQLEENLKQRRNMDSVVEQVNLENESLLERLDGLESELKEATVSKRALEAEITECKESLEQKKYENESLSQELEKLKDLHARTGSKSLELCGKKKAYENFYGEPDTVTGLSVAQEIKQVSSSFVQMSNEVKNIMLKVLEDSQQHQSDCETNLKRIKEEYLQTVNLQNNFGFRALKQGIEELKVQLEDNGNKAVNSTNIEREKLLERIDGLENKLKAALKEKDETEKEAINTKAGEEQRKKELVSLRDAMRMETKLDQERNERKAVEEKFRLMSIQYEQSEAAKLMISEKMDRMTVELNTLKSRLRTSLSDAFDYSYLREEVELLKGSIMMSERKENAWKKALISREMGASSDSYDTEFSDQKEPYKNRNEKERREFAMGNSLILQDLDQSWGKLKPSGLLALRNLEKQMRTIYEELRQLREENMRILRKGKKEKKCYKKVKKWFAYNERDIKILKQSFEKEVREEKEDSNELKSRIQKDMEQITLILKRVVENKEDHVNKIMQTVDERLVGQMKVIKALTDRTLLSLESNQLECEVNKCDLKNEKAKEMENRFFELKRCLQDKELDLDNCERKLREKEGRIEELHRQLLTKEERNKHLRRSLDEAKSSAIKQVKDKERDIIQLRRLVITNGDKDVEMFKEKLSEMSEDLENAKGTIAQRETELMEAKASLCKGDELLNMFKDTLIEIQQELQLSKRELMEKNAALERAERHTEELLNSAKTKTGEIGVTNKLGHKVVRDVERVEKLKQGRGSITTFDESFKQMTTTDKLLCSDQLNAKNEEEGSINQVRMHLAEKDRAIEKLQSDVTQLKEDLDRATYSLKEKDIELKRLIEYFKKEEEELGVSNGKIKKLEEENDVLQNKLKQFTAILSKKDDEMKSLKHLAFKRDSELTSLNKESEKLKFLVQESERAINFMKQEITEKEHERKSLKEDLQTKMAEIRCLREELEYMKIDKCKALGAYPGLIEHMKATGKTVKELEDLRHVFERKVCDDKERKIYYLEGVVERLQRELTEKKVFIEKFEEMSTANVGIQVKEEEVYIVEGRLGHLGETFEVYKQNTTESESMLGHEKISLDHKVDEIETRLCQRQKEIKELKYSLQTKMNEFARSENKREREVLRMPVNKDCNSSEVEMVQLASKQTTSAMADRMQQVLANMNTMHIELESNRKESTTMTKKNKALKERVETLQKQIVQNDQEHSERLNNVLDNVRLKRKEIHGLKALLRNAQDKIEVPEVS</sequence>
<feature type="coiled-coil region" evidence="1">
    <location>
        <begin position="1852"/>
        <end position="1935"/>
    </location>
</feature>
<feature type="coiled-coil region" evidence="1">
    <location>
        <begin position="1702"/>
        <end position="1785"/>
    </location>
</feature>
<feature type="coiled-coil region" evidence="1">
    <location>
        <begin position="1596"/>
        <end position="1675"/>
    </location>
</feature>
<evidence type="ECO:0000313" key="3">
    <source>
        <dbReference type="EMBL" id="CAH3190081.1"/>
    </source>
</evidence>
<dbReference type="Proteomes" id="UP001159427">
    <property type="component" value="Unassembled WGS sequence"/>
</dbReference>